<comment type="caution">
    <text evidence="7">The sequence shown here is derived from an EMBL/GenBank/DDBJ whole genome shotgun (WGS) entry which is preliminary data.</text>
</comment>
<dbReference type="GO" id="GO:0000287">
    <property type="term" value="F:magnesium ion binding"/>
    <property type="evidence" value="ECO:0007669"/>
    <property type="project" value="InterPro"/>
</dbReference>
<evidence type="ECO:0000256" key="1">
    <source>
        <dbReference type="ARBA" id="ARBA00001946"/>
    </source>
</evidence>
<evidence type="ECO:0000313" key="7">
    <source>
        <dbReference type="EMBL" id="GEZ31110.1"/>
    </source>
</evidence>
<dbReference type="GO" id="GO:0009507">
    <property type="term" value="C:chloroplast"/>
    <property type="evidence" value="ECO:0007669"/>
    <property type="project" value="TreeGrafter"/>
</dbReference>
<dbReference type="GO" id="GO:0009686">
    <property type="term" value="P:gibberellin biosynthetic process"/>
    <property type="evidence" value="ECO:0007669"/>
    <property type="project" value="TreeGrafter"/>
</dbReference>
<gene>
    <name evidence="7" type="ORF">Tci_503083</name>
</gene>
<evidence type="ECO:0000256" key="4">
    <source>
        <dbReference type="ARBA" id="ARBA00022842"/>
    </source>
</evidence>
<dbReference type="InterPro" id="IPR050148">
    <property type="entry name" value="Terpene_synthase-like"/>
</dbReference>
<feature type="domain" description="Terpene synthase metal-binding" evidence="6">
    <location>
        <begin position="1"/>
        <end position="56"/>
    </location>
</feature>
<dbReference type="GO" id="GO:0010333">
    <property type="term" value="F:terpene synthase activity"/>
    <property type="evidence" value="ECO:0007669"/>
    <property type="project" value="InterPro"/>
</dbReference>
<protein>
    <submittedName>
        <fullName evidence="7">Ent-kaur-16-ene synthase, chloroplastic-like</fullName>
    </submittedName>
</protein>
<organism evidence="7">
    <name type="scientific">Tanacetum cinerariifolium</name>
    <name type="common">Dalmatian daisy</name>
    <name type="synonym">Chrysanthemum cinerariifolium</name>
    <dbReference type="NCBI Taxonomy" id="118510"/>
    <lineage>
        <taxon>Eukaryota</taxon>
        <taxon>Viridiplantae</taxon>
        <taxon>Streptophyta</taxon>
        <taxon>Embryophyta</taxon>
        <taxon>Tracheophyta</taxon>
        <taxon>Spermatophyta</taxon>
        <taxon>Magnoliopsida</taxon>
        <taxon>eudicotyledons</taxon>
        <taxon>Gunneridae</taxon>
        <taxon>Pentapetalae</taxon>
        <taxon>asterids</taxon>
        <taxon>campanulids</taxon>
        <taxon>Asterales</taxon>
        <taxon>Asteraceae</taxon>
        <taxon>Asteroideae</taxon>
        <taxon>Anthemideae</taxon>
        <taxon>Anthemidinae</taxon>
        <taxon>Tanacetum</taxon>
    </lineage>
</organism>
<dbReference type="InterPro" id="IPR005630">
    <property type="entry name" value="Terpene_synthase_metal-bd"/>
</dbReference>
<dbReference type="Gene3D" id="1.10.600.10">
    <property type="entry name" value="Farnesyl Diphosphate Synthase"/>
    <property type="match status" value="1"/>
</dbReference>
<name>A0A699I7T2_TANCI</name>
<dbReference type="PANTHER" id="PTHR31739:SF3">
    <property type="entry name" value="ENT-KAUR-16-ENE SYNTHASE, CHLOROPLASTIC"/>
    <property type="match status" value="1"/>
</dbReference>
<comment type="cofactor">
    <cofactor evidence="1">
        <name>Mg(2+)</name>
        <dbReference type="ChEBI" id="CHEBI:18420"/>
    </cofactor>
</comment>
<dbReference type="InterPro" id="IPR008949">
    <property type="entry name" value="Isoprenoid_synthase_dom_sf"/>
</dbReference>
<dbReference type="Pfam" id="PF03936">
    <property type="entry name" value="Terpene_synth_C"/>
    <property type="match status" value="1"/>
</dbReference>
<evidence type="ECO:0000256" key="5">
    <source>
        <dbReference type="ARBA" id="ARBA00023239"/>
    </source>
</evidence>
<accession>A0A699I7T2</accession>
<dbReference type="AlphaFoldDB" id="A0A699I7T2"/>
<proteinExistence type="inferred from homology"/>
<dbReference type="PANTHER" id="PTHR31739">
    <property type="entry name" value="ENT-COPALYL DIPHOSPHATE SYNTHASE, CHLOROPLASTIC"/>
    <property type="match status" value="1"/>
</dbReference>
<dbReference type="SUPFAM" id="SSF48576">
    <property type="entry name" value="Terpenoid synthases"/>
    <property type="match status" value="1"/>
</dbReference>
<keyword evidence="5" id="KW-0456">Lyase</keyword>
<evidence type="ECO:0000259" key="6">
    <source>
        <dbReference type="Pfam" id="PF03936"/>
    </source>
</evidence>
<dbReference type="EMBL" id="BKCJ010263974">
    <property type="protein sequence ID" value="GEZ31110.1"/>
    <property type="molecule type" value="Genomic_DNA"/>
</dbReference>
<sequence length="125" mass="14053">MSTQGRLLNDIQGFKRELKEGKLNAVTLHMSHEKSGIANDEIVKEIKILVKNQRREIMQLVLEAKGSIVPRACKDVFWNTCNVLNLFYATDDGFTGNALLDIVKGVIYEPVSHPLMMVNGTNEHT</sequence>
<comment type="similarity">
    <text evidence="2">Belongs to the terpene synthase family.</text>
</comment>
<keyword evidence="4" id="KW-0460">Magnesium</keyword>
<evidence type="ECO:0000256" key="3">
    <source>
        <dbReference type="ARBA" id="ARBA00022723"/>
    </source>
</evidence>
<reference evidence="7" key="1">
    <citation type="journal article" date="2019" name="Sci. Rep.">
        <title>Draft genome of Tanacetum cinerariifolium, the natural source of mosquito coil.</title>
        <authorList>
            <person name="Yamashiro T."/>
            <person name="Shiraishi A."/>
            <person name="Satake H."/>
            <person name="Nakayama K."/>
        </authorList>
    </citation>
    <scope>NUCLEOTIDE SEQUENCE</scope>
</reference>
<evidence type="ECO:0000256" key="2">
    <source>
        <dbReference type="ARBA" id="ARBA00006333"/>
    </source>
</evidence>
<keyword evidence="3" id="KW-0479">Metal-binding</keyword>